<accession>A0A2T0WZW2</accession>
<dbReference type="EMBL" id="PVTQ01000002">
    <property type="protein sequence ID" value="PRY92229.1"/>
    <property type="molecule type" value="Genomic_DNA"/>
</dbReference>
<keyword evidence="1" id="KW-0812">Transmembrane</keyword>
<organism evidence="3 4">
    <name type="scientific">Donghicola tyrosinivorans</name>
    <dbReference type="NCBI Taxonomy" id="1652492"/>
    <lineage>
        <taxon>Bacteria</taxon>
        <taxon>Pseudomonadati</taxon>
        <taxon>Pseudomonadota</taxon>
        <taxon>Alphaproteobacteria</taxon>
        <taxon>Rhodobacterales</taxon>
        <taxon>Roseobacteraceae</taxon>
        <taxon>Donghicola</taxon>
    </lineage>
</organism>
<feature type="signal peptide" evidence="2">
    <location>
        <begin position="1"/>
        <end position="18"/>
    </location>
</feature>
<feature type="transmembrane region" description="Helical" evidence="1">
    <location>
        <begin position="34"/>
        <end position="52"/>
    </location>
</feature>
<sequence>MIRKLTVLAALLPSAAFAHGGEAFHMHPHVDSPVWAVLAGVATVAAALLWLVRGRT</sequence>
<dbReference type="Proteomes" id="UP000238392">
    <property type="component" value="Unassembled WGS sequence"/>
</dbReference>
<proteinExistence type="predicted"/>
<keyword evidence="2" id="KW-0732">Signal</keyword>
<evidence type="ECO:0008006" key="5">
    <source>
        <dbReference type="Google" id="ProtNLM"/>
    </source>
</evidence>
<keyword evidence="4" id="KW-1185">Reference proteome</keyword>
<reference evidence="3 4" key="1">
    <citation type="submission" date="2018-03" db="EMBL/GenBank/DDBJ databases">
        <title>Genomic Encyclopedia of Archaeal and Bacterial Type Strains, Phase II (KMG-II): from individual species to whole genera.</title>
        <authorList>
            <person name="Goeker M."/>
        </authorList>
    </citation>
    <scope>NUCLEOTIDE SEQUENCE [LARGE SCALE GENOMIC DNA]</scope>
    <source>
        <strain evidence="3 4">DSM 100212</strain>
    </source>
</reference>
<comment type="caution">
    <text evidence="3">The sequence shown here is derived from an EMBL/GenBank/DDBJ whole genome shotgun (WGS) entry which is preliminary data.</text>
</comment>
<keyword evidence="1" id="KW-1133">Transmembrane helix</keyword>
<dbReference type="AlphaFoldDB" id="A0A2T0WZW2"/>
<gene>
    <name evidence="3" type="ORF">CLV74_102144</name>
</gene>
<keyword evidence="1" id="KW-0472">Membrane</keyword>
<feature type="chain" id="PRO_5015393376" description="MYXO-CTERM domain-containing protein" evidence="2">
    <location>
        <begin position="19"/>
        <end position="56"/>
    </location>
</feature>
<evidence type="ECO:0000256" key="1">
    <source>
        <dbReference type="SAM" id="Phobius"/>
    </source>
</evidence>
<evidence type="ECO:0000313" key="3">
    <source>
        <dbReference type="EMBL" id="PRY92229.1"/>
    </source>
</evidence>
<dbReference type="RefSeq" id="WP_170107967.1">
    <property type="nucleotide sequence ID" value="NZ_PVTQ01000002.1"/>
</dbReference>
<protein>
    <recommendedName>
        <fullName evidence="5">MYXO-CTERM domain-containing protein</fullName>
    </recommendedName>
</protein>
<evidence type="ECO:0000256" key="2">
    <source>
        <dbReference type="SAM" id="SignalP"/>
    </source>
</evidence>
<evidence type="ECO:0000313" key="4">
    <source>
        <dbReference type="Proteomes" id="UP000238392"/>
    </source>
</evidence>
<name>A0A2T0WZW2_9RHOB</name>